<keyword evidence="3 8" id="KW-0547">Nucleotide-binding</keyword>
<evidence type="ECO:0000256" key="5">
    <source>
        <dbReference type="ARBA" id="ARBA00023242"/>
    </source>
</evidence>
<comment type="caution">
    <text evidence="13">The sequence shown here is derived from an EMBL/GenBank/DDBJ whole genome shotgun (WGS) entry which is preliminary data.</text>
</comment>
<dbReference type="SUPFAM" id="SSF47794">
    <property type="entry name" value="Rad51 N-terminal domain-like"/>
    <property type="match status" value="1"/>
</dbReference>
<evidence type="ECO:0000313" key="14">
    <source>
        <dbReference type="Proteomes" id="UP000050525"/>
    </source>
</evidence>
<accession>A0A151MV31</accession>
<keyword evidence="9" id="KW-0234">DNA repair</keyword>
<feature type="domain" description="RecA family profile 2" evidence="12">
    <location>
        <begin position="330"/>
        <end position="393"/>
    </location>
</feature>
<dbReference type="GO" id="GO:0070192">
    <property type="term" value="P:chromosome organization involved in meiotic cell cycle"/>
    <property type="evidence" value="ECO:0007669"/>
    <property type="project" value="TreeGrafter"/>
</dbReference>
<feature type="region of interest" description="Disordered" evidence="10">
    <location>
        <begin position="1"/>
        <end position="56"/>
    </location>
</feature>
<dbReference type="GO" id="GO:0003690">
    <property type="term" value="F:double-stranded DNA binding"/>
    <property type="evidence" value="ECO:0007669"/>
    <property type="project" value="InterPro"/>
</dbReference>
<dbReference type="GO" id="GO:0000150">
    <property type="term" value="F:DNA strand exchange activity"/>
    <property type="evidence" value="ECO:0007669"/>
    <property type="project" value="InterPro"/>
</dbReference>
<keyword evidence="5 9" id="KW-0539">Nucleus</keyword>
<evidence type="ECO:0000313" key="13">
    <source>
        <dbReference type="EMBL" id="KYO28355.1"/>
    </source>
</evidence>
<keyword evidence="9" id="KW-0233">DNA recombination</keyword>
<dbReference type="PANTHER" id="PTHR22942">
    <property type="entry name" value="RECA/RAD51/RADA DNA STRAND-PAIRING FAMILY MEMBER"/>
    <property type="match status" value="1"/>
</dbReference>
<dbReference type="CDD" id="cd19513">
    <property type="entry name" value="Rad51"/>
    <property type="match status" value="1"/>
</dbReference>
<dbReference type="InterPro" id="IPR020587">
    <property type="entry name" value="RecA_monomer-monomer_interface"/>
</dbReference>
<dbReference type="GO" id="GO:0005524">
    <property type="term" value="F:ATP binding"/>
    <property type="evidence" value="ECO:0007669"/>
    <property type="project" value="UniProtKB-KW"/>
</dbReference>
<feature type="compositionally biased region" description="Low complexity" evidence="10">
    <location>
        <begin position="26"/>
        <end position="38"/>
    </location>
</feature>
<dbReference type="SMART" id="SM00382">
    <property type="entry name" value="AAA"/>
    <property type="match status" value="1"/>
</dbReference>
<comment type="subcellular location">
    <subcellularLocation>
        <location evidence="1 9">Nucleus</location>
    </subcellularLocation>
</comment>
<comment type="similarity">
    <text evidence="2 9">Belongs to the RecA family. RAD51 subfamily.</text>
</comment>
<feature type="compositionally biased region" description="Low complexity" evidence="10">
    <location>
        <begin position="7"/>
        <end position="16"/>
    </location>
</feature>
<name>A0A151MV31_ALLMI</name>
<dbReference type="InterPro" id="IPR011941">
    <property type="entry name" value="DNA_recomb/repair_Rad51"/>
</dbReference>
<keyword evidence="14" id="KW-1185">Reference proteome</keyword>
<feature type="compositionally biased region" description="Basic and acidic residues" evidence="10">
    <location>
        <begin position="39"/>
        <end position="50"/>
    </location>
</feature>
<evidence type="ECO:0000259" key="11">
    <source>
        <dbReference type="PROSITE" id="PS50162"/>
    </source>
</evidence>
<keyword evidence="9" id="KW-0227">DNA damage</keyword>
<dbReference type="InterPro" id="IPR003593">
    <property type="entry name" value="AAA+_ATPase"/>
</dbReference>
<dbReference type="GO" id="GO:1990426">
    <property type="term" value="P:mitotic recombination-dependent replication fork processing"/>
    <property type="evidence" value="ECO:0007669"/>
    <property type="project" value="InterPro"/>
</dbReference>
<dbReference type="NCBIfam" id="NF003301">
    <property type="entry name" value="PRK04301.1"/>
    <property type="match status" value="1"/>
</dbReference>
<dbReference type="PANTHER" id="PTHR22942:SF39">
    <property type="entry name" value="DNA REPAIR PROTEIN RAD51 HOMOLOG 1"/>
    <property type="match status" value="1"/>
</dbReference>
<dbReference type="GO" id="GO:0042148">
    <property type="term" value="P:DNA strand invasion"/>
    <property type="evidence" value="ECO:0007669"/>
    <property type="project" value="TreeGrafter"/>
</dbReference>
<dbReference type="FunFam" id="1.10.150.20:FF:000008">
    <property type="entry name" value="DNA repair protein RAD51 homolog"/>
    <property type="match status" value="1"/>
</dbReference>
<dbReference type="InterPro" id="IPR013632">
    <property type="entry name" value="Rad51_C"/>
</dbReference>
<sequence>MGRARTEAPAARAEAPAHTRHVTWWRAPPNRAAAANGPERARGRGEERRGGPGPAGEEVALAHVPAWRHVSDFRRDLLKTWLEQCGIHANDVKKLEEAGFHTVEAVAYAPKKELLNIKGISEAKADKILAEAAKLVPMGFTTATAFHQRRSEIIQITTGSKELDKLLQGGIETGSITELFGEFRTGKTQLCHTLAVTCQLPIDRGGGEGKAMYIDTEGTFRPERLLAVAERYGLSGSDVLDNVAYARGFNTDHQTQLLYQASAMMAESRYALLIVDSATALYRTDYSGRGELSARQMHLARFLRMLLRLADEFGVAVVITNQVVAQVDGAAMFAADPKKPIGGNIIAHASTTRLYLRKGRGETRICKIYDSPCLPEAEAMFAINADGVGDAKD</sequence>
<evidence type="ECO:0000256" key="1">
    <source>
        <dbReference type="ARBA" id="ARBA00004123"/>
    </source>
</evidence>
<dbReference type="GO" id="GO:0006312">
    <property type="term" value="P:mitotic recombination"/>
    <property type="evidence" value="ECO:0007669"/>
    <property type="project" value="TreeGrafter"/>
</dbReference>
<dbReference type="Proteomes" id="UP000050525">
    <property type="component" value="Unassembled WGS sequence"/>
</dbReference>
<dbReference type="eggNOG" id="KOG1433">
    <property type="taxonomic scope" value="Eukaryota"/>
</dbReference>
<dbReference type="Gene3D" id="1.10.150.20">
    <property type="entry name" value="5' to 3' exonuclease, C-terminal subdomain"/>
    <property type="match status" value="1"/>
</dbReference>
<evidence type="ECO:0000256" key="10">
    <source>
        <dbReference type="SAM" id="MobiDB-lite"/>
    </source>
</evidence>
<evidence type="ECO:0000256" key="3">
    <source>
        <dbReference type="ARBA" id="ARBA00022741"/>
    </source>
</evidence>
<dbReference type="InterPro" id="IPR020588">
    <property type="entry name" value="RecA_ATP-bd"/>
</dbReference>
<keyword evidence="9" id="KW-0238">DNA-binding</keyword>
<dbReference type="FunFam" id="3.40.50.300:FF:000092">
    <property type="entry name" value="DNA repair protein Rad51 homolog"/>
    <property type="match status" value="1"/>
</dbReference>
<evidence type="ECO:0000256" key="9">
    <source>
        <dbReference type="RuleBase" id="RU364139"/>
    </source>
</evidence>
<dbReference type="Pfam" id="PF14520">
    <property type="entry name" value="HHH_5"/>
    <property type="match status" value="1"/>
</dbReference>
<evidence type="ECO:0000256" key="6">
    <source>
        <dbReference type="ARBA" id="ARBA00056736"/>
    </source>
</evidence>
<dbReference type="PROSITE" id="PS50163">
    <property type="entry name" value="RECA_3"/>
    <property type="match status" value="1"/>
</dbReference>
<dbReference type="Pfam" id="PF08423">
    <property type="entry name" value="Rad51"/>
    <property type="match status" value="1"/>
</dbReference>
<gene>
    <name evidence="13" type="primary">RAD51</name>
    <name evidence="13" type="ORF">Y1Q_0015960</name>
</gene>
<comment type="function">
    <text evidence="6 9">Plays an important role in homologous strand exchange, a key step in DNA repair through homologous recombination (HR). Binds to single-stranded DNA in an ATP-dependent manner to form nucleoprotein filaments which are essential for the homology search and strand exchange. Catalyzes the recognition of homology and strand exchange between homologous DNA partners to form a joint molecule between a processed DNA break and the repair template. Recruited to resolve stalled replication forks during replication stress. Also involved in interstrand cross-link repair.</text>
</comment>
<dbReference type="AlphaFoldDB" id="A0A151MV31"/>
<proteinExistence type="inferred from homology"/>
<dbReference type="InterPro" id="IPR010995">
    <property type="entry name" value="DNA_repair_Rad51/TF_NusA_a-hlx"/>
</dbReference>
<organism evidence="13 14">
    <name type="scientific">Alligator mississippiensis</name>
    <name type="common">American alligator</name>
    <dbReference type="NCBI Taxonomy" id="8496"/>
    <lineage>
        <taxon>Eukaryota</taxon>
        <taxon>Metazoa</taxon>
        <taxon>Chordata</taxon>
        <taxon>Craniata</taxon>
        <taxon>Vertebrata</taxon>
        <taxon>Euteleostomi</taxon>
        <taxon>Archelosauria</taxon>
        <taxon>Archosauria</taxon>
        <taxon>Crocodylia</taxon>
        <taxon>Alligatoridae</taxon>
        <taxon>Alligatorinae</taxon>
        <taxon>Alligator</taxon>
    </lineage>
</organism>
<comment type="subunit">
    <text evidence="7">Forms linear homooligomers, giving rise to a RAD51 nucleoprotein filament, which is essential for strand-pairing reactions during DNA recombination.</text>
</comment>
<protein>
    <recommendedName>
        <fullName evidence="9">DNA repair protein RAD51 homolog</fullName>
    </recommendedName>
</protein>
<dbReference type="GO" id="GO:0007131">
    <property type="term" value="P:reciprocal meiotic recombination"/>
    <property type="evidence" value="ECO:0007669"/>
    <property type="project" value="TreeGrafter"/>
</dbReference>
<dbReference type="SUPFAM" id="SSF52540">
    <property type="entry name" value="P-loop containing nucleoside triphosphate hydrolases"/>
    <property type="match status" value="1"/>
</dbReference>
<dbReference type="GO" id="GO:0000730">
    <property type="term" value="P:DNA recombinase assembly"/>
    <property type="evidence" value="ECO:0007669"/>
    <property type="project" value="TreeGrafter"/>
</dbReference>
<dbReference type="STRING" id="8496.A0A151MV31"/>
<evidence type="ECO:0000256" key="2">
    <source>
        <dbReference type="ARBA" id="ARBA00007095"/>
    </source>
</evidence>
<evidence type="ECO:0000259" key="12">
    <source>
        <dbReference type="PROSITE" id="PS50163"/>
    </source>
</evidence>
<dbReference type="GO" id="GO:0003697">
    <property type="term" value="F:single-stranded DNA binding"/>
    <property type="evidence" value="ECO:0007669"/>
    <property type="project" value="InterPro"/>
</dbReference>
<dbReference type="PROSITE" id="PS50162">
    <property type="entry name" value="RECA_2"/>
    <property type="match status" value="1"/>
</dbReference>
<evidence type="ECO:0000256" key="4">
    <source>
        <dbReference type="ARBA" id="ARBA00022840"/>
    </source>
</evidence>
<dbReference type="InterPro" id="IPR027417">
    <property type="entry name" value="P-loop_NTPase"/>
</dbReference>
<feature type="domain" description="RecA family profile 1" evidence="11">
    <location>
        <begin position="152"/>
        <end position="323"/>
    </location>
</feature>
<keyword evidence="4 8" id="KW-0067">ATP-binding</keyword>
<evidence type="ECO:0000256" key="8">
    <source>
        <dbReference type="RuleBase" id="RU003422"/>
    </source>
</evidence>
<dbReference type="GO" id="GO:0140664">
    <property type="term" value="F:ATP-dependent DNA damage sensor activity"/>
    <property type="evidence" value="ECO:0007669"/>
    <property type="project" value="InterPro"/>
</dbReference>
<dbReference type="NCBIfam" id="TIGR02239">
    <property type="entry name" value="recomb_RAD51"/>
    <property type="match status" value="1"/>
</dbReference>
<evidence type="ECO:0000256" key="7">
    <source>
        <dbReference type="ARBA" id="ARBA00062901"/>
    </source>
</evidence>
<dbReference type="GO" id="GO:0000794">
    <property type="term" value="C:condensed nuclear chromosome"/>
    <property type="evidence" value="ECO:0007669"/>
    <property type="project" value="TreeGrafter"/>
</dbReference>
<reference evidence="13 14" key="1">
    <citation type="journal article" date="2012" name="Genome Biol.">
        <title>Sequencing three crocodilian genomes to illuminate the evolution of archosaurs and amniotes.</title>
        <authorList>
            <person name="St John J.A."/>
            <person name="Braun E.L."/>
            <person name="Isberg S.R."/>
            <person name="Miles L.G."/>
            <person name="Chong A.Y."/>
            <person name="Gongora J."/>
            <person name="Dalzell P."/>
            <person name="Moran C."/>
            <person name="Bed'hom B."/>
            <person name="Abzhanov A."/>
            <person name="Burgess S.C."/>
            <person name="Cooksey A.M."/>
            <person name="Castoe T.A."/>
            <person name="Crawford N.G."/>
            <person name="Densmore L.D."/>
            <person name="Drew J.C."/>
            <person name="Edwards S.V."/>
            <person name="Faircloth B.C."/>
            <person name="Fujita M.K."/>
            <person name="Greenwold M.J."/>
            <person name="Hoffmann F.G."/>
            <person name="Howard J.M."/>
            <person name="Iguchi T."/>
            <person name="Janes D.E."/>
            <person name="Khan S.Y."/>
            <person name="Kohno S."/>
            <person name="de Koning A.J."/>
            <person name="Lance S.L."/>
            <person name="McCarthy F.M."/>
            <person name="McCormack J.E."/>
            <person name="Merchant M.E."/>
            <person name="Peterson D.G."/>
            <person name="Pollock D.D."/>
            <person name="Pourmand N."/>
            <person name="Raney B.J."/>
            <person name="Roessler K.A."/>
            <person name="Sanford J.R."/>
            <person name="Sawyer R.H."/>
            <person name="Schmidt C.J."/>
            <person name="Triplett E.W."/>
            <person name="Tuberville T.D."/>
            <person name="Venegas-Anaya M."/>
            <person name="Howard J.T."/>
            <person name="Jarvis E.D."/>
            <person name="Guillette L.J.Jr."/>
            <person name="Glenn T.C."/>
            <person name="Green R.E."/>
            <person name="Ray D.A."/>
        </authorList>
    </citation>
    <scope>NUCLEOTIDE SEQUENCE [LARGE SCALE GENOMIC DNA]</scope>
    <source>
        <strain evidence="13">KSC_2009_1</strain>
    </source>
</reference>
<dbReference type="EMBL" id="AKHW03004924">
    <property type="protein sequence ID" value="KYO28355.1"/>
    <property type="molecule type" value="Genomic_DNA"/>
</dbReference>
<dbReference type="Gene3D" id="3.40.50.300">
    <property type="entry name" value="P-loop containing nucleotide triphosphate hydrolases"/>
    <property type="match status" value="1"/>
</dbReference>